<organism evidence="1 2">
    <name type="scientific">Suillus luteus UH-Slu-Lm8-n1</name>
    <dbReference type="NCBI Taxonomy" id="930992"/>
    <lineage>
        <taxon>Eukaryota</taxon>
        <taxon>Fungi</taxon>
        <taxon>Dikarya</taxon>
        <taxon>Basidiomycota</taxon>
        <taxon>Agaricomycotina</taxon>
        <taxon>Agaricomycetes</taxon>
        <taxon>Agaricomycetidae</taxon>
        <taxon>Boletales</taxon>
        <taxon>Suillineae</taxon>
        <taxon>Suillaceae</taxon>
        <taxon>Suillus</taxon>
    </lineage>
</organism>
<protein>
    <submittedName>
        <fullName evidence="1">Uncharacterized protein</fullName>
    </submittedName>
</protein>
<dbReference type="InParanoid" id="A0A0D0AHA7"/>
<gene>
    <name evidence="1" type="ORF">CY34DRAFT_691161</name>
</gene>
<name>A0A0D0AHA7_9AGAM</name>
<reference evidence="2" key="2">
    <citation type="submission" date="2015-01" db="EMBL/GenBank/DDBJ databases">
        <title>Evolutionary Origins and Diversification of the Mycorrhizal Mutualists.</title>
        <authorList>
            <consortium name="DOE Joint Genome Institute"/>
            <consortium name="Mycorrhizal Genomics Consortium"/>
            <person name="Kohler A."/>
            <person name="Kuo A."/>
            <person name="Nagy L.G."/>
            <person name="Floudas D."/>
            <person name="Copeland A."/>
            <person name="Barry K.W."/>
            <person name="Cichocki N."/>
            <person name="Veneault-Fourrey C."/>
            <person name="LaButti K."/>
            <person name="Lindquist E.A."/>
            <person name="Lipzen A."/>
            <person name="Lundell T."/>
            <person name="Morin E."/>
            <person name="Murat C."/>
            <person name="Riley R."/>
            <person name="Ohm R."/>
            <person name="Sun H."/>
            <person name="Tunlid A."/>
            <person name="Henrissat B."/>
            <person name="Grigoriev I.V."/>
            <person name="Hibbett D.S."/>
            <person name="Martin F."/>
        </authorList>
    </citation>
    <scope>NUCLEOTIDE SEQUENCE [LARGE SCALE GENOMIC DNA]</scope>
    <source>
        <strain evidence="2">UH-Slu-Lm8-n1</strain>
    </source>
</reference>
<reference evidence="1 2" key="1">
    <citation type="submission" date="2014-04" db="EMBL/GenBank/DDBJ databases">
        <authorList>
            <consortium name="DOE Joint Genome Institute"/>
            <person name="Kuo A."/>
            <person name="Ruytinx J."/>
            <person name="Rineau F."/>
            <person name="Colpaert J."/>
            <person name="Kohler A."/>
            <person name="Nagy L.G."/>
            <person name="Floudas D."/>
            <person name="Copeland A."/>
            <person name="Barry K.W."/>
            <person name="Cichocki N."/>
            <person name="Veneault-Fourrey C."/>
            <person name="LaButti K."/>
            <person name="Lindquist E.A."/>
            <person name="Lipzen A."/>
            <person name="Lundell T."/>
            <person name="Morin E."/>
            <person name="Murat C."/>
            <person name="Sun H."/>
            <person name="Tunlid A."/>
            <person name="Henrissat B."/>
            <person name="Grigoriev I.V."/>
            <person name="Hibbett D.S."/>
            <person name="Martin F."/>
            <person name="Nordberg H.P."/>
            <person name="Cantor M.N."/>
            <person name="Hua S.X."/>
        </authorList>
    </citation>
    <scope>NUCLEOTIDE SEQUENCE [LARGE SCALE GENOMIC DNA]</scope>
    <source>
        <strain evidence="1 2">UH-Slu-Lm8-n1</strain>
    </source>
</reference>
<dbReference type="OrthoDB" id="2678403at2759"/>
<dbReference type="Proteomes" id="UP000054485">
    <property type="component" value="Unassembled WGS sequence"/>
</dbReference>
<dbReference type="AlphaFoldDB" id="A0A0D0AHA7"/>
<evidence type="ECO:0000313" key="2">
    <source>
        <dbReference type="Proteomes" id="UP000054485"/>
    </source>
</evidence>
<proteinExistence type="predicted"/>
<dbReference type="EMBL" id="KN835893">
    <property type="protein sequence ID" value="KIK33662.1"/>
    <property type="molecule type" value="Genomic_DNA"/>
</dbReference>
<accession>A0A0D0AHA7</accession>
<keyword evidence="2" id="KW-1185">Reference proteome</keyword>
<dbReference type="HOGENOM" id="CLU_2544136_0_0_1"/>
<sequence length="83" mass="9187">MRGNLLYFSCSFGFSLSVILATVFPPFPVVHMIAESLFCLFWRSDRVSCGNDGVDLSYNVLGGNSRYERVPEDTTGSRPCAGR</sequence>
<evidence type="ECO:0000313" key="1">
    <source>
        <dbReference type="EMBL" id="KIK33662.1"/>
    </source>
</evidence>